<accession>A0A231HAT8</accession>
<dbReference type="InterPro" id="IPR009075">
    <property type="entry name" value="AcylCo_DH/oxidase_C"/>
</dbReference>
<dbReference type="CDD" id="cd00567">
    <property type="entry name" value="ACAD"/>
    <property type="match status" value="1"/>
</dbReference>
<comment type="caution">
    <text evidence="8">The sequence shown here is derived from an EMBL/GenBank/DDBJ whole genome shotgun (WGS) entry which is preliminary data.</text>
</comment>
<dbReference type="SUPFAM" id="SSF47203">
    <property type="entry name" value="Acyl-CoA dehydrogenase C-terminal domain-like"/>
    <property type="match status" value="1"/>
</dbReference>
<dbReference type="EC" id="1.3.1.108" evidence="8"/>
<dbReference type="AlphaFoldDB" id="A0A231HAT8"/>
<keyword evidence="9" id="KW-1185">Reference proteome</keyword>
<evidence type="ECO:0000313" key="9">
    <source>
        <dbReference type="Proteomes" id="UP000215506"/>
    </source>
</evidence>
<dbReference type="InterPro" id="IPR037069">
    <property type="entry name" value="AcylCoA_DH/ox_N_sf"/>
</dbReference>
<dbReference type="InterPro" id="IPR009100">
    <property type="entry name" value="AcylCoA_DH/oxidase_NM_dom_sf"/>
</dbReference>
<evidence type="ECO:0000256" key="3">
    <source>
        <dbReference type="ARBA" id="ARBA00022630"/>
    </source>
</evidence>
<dbReference type="Gene3D" id="1.10.540.10">
    <property type="entry name" value="Acyl-CoA dehydrogenase/oxidase, N-terminal domain"/>
    <property type="match status" value="1"/>
</dbReference>
<dbReference type="Gene3D" id="2.40.110.10">
    <property type="entry name" value="Butyryl-CoA Dehydrogenase, subunit A, domain 2"/>
    <property type="match status" value="1"/>
</dbReference>
<sequence length="377" mass="39781">MTAAPTADQRLFRTTTRDFLAATVPVDTVRRLADSPDGFDRDWWRRGAELGWTAPLVPERLGGGAVSGTPMADLALIAEEFGRACAPGPLLAVNTALTGLLRSTGDFETVIAEVVAGAAIATWAYYEPGAGLRSAPFETAATPDGAGFRLSGVKDRVEYGARADLLVVDAQGPEGSVQLLVATDAPGVTVTPVWTLDVVRRTATVVFDDVHVAGDAVVHRAPEAAVAAAEEQLLVAAALSAAEMAGAAQRAFEATVQWMFDRYTFGRPLASYQALKHRAADIATTLEACRATSWAAAASFGDDTANTAEAVSVAKSFVGATAGEIVQECVQIHGGLGVTWEHDLHLYLRRVTLGRALYGTPAEHRRRLTDLLETIPA</sequence>
<dbReference type="InterPro" id="IPR013786">
    <property type="entry name" value="AcylCoA_DH/ox_N"/>
</dbReference>
<comment type="cofactor">
    <cofactor evidence="1">
        <name>FAD</name>
        <dbReference type="ChEBI" id="CHEBI:57692"/>
    </cofactor>
</comment>
<comment type="similarity">
    <text evidence="2">Belongs to the acyl-CoA dehydrogenase family.</text>
</comment>
<dbReference type="Pfam" id="PF00441">
    <property type="entry name" value="Acyl-CoA_dh_1"/>
    <property type="match status" value="1"/>
</dbReference>
<evidence type="ECO:0000256" key="4">
    <source>
        <dbReference type="ARBA" id="ARBA00022827"/>
    </source>
</evidence>
<reference evidence="8 9" key="1">
    <citation type="submission" date="2017-07" db="EMBL/GenBank/DDBJ databases">
        <title>First draft Genome Sequence of Nocardia cerradoensis isolated from human infection.</title>
        <authorList>
            <person name="Carrasco G."/>
        </authorList>
    </citation>
    <scope>NUCLEOTIDE SEQUENCE [LARGE SCALE GENOMIC DNA]</scope>
    <source>
        <strain evidence="8 9">CNM20130759</strain>
    </source>
</reference>
<gene>
    <name evidence="8" type="primary">carC_4</name>
    <name evidence="8" type="ORF">B7C42_02148</name>
</gene>
<keyword evidence="5 8" id="KW-0560">Oxidoreductase</keyword>
<evidence type="ECO:0000259" key="6">
    <source>
        <dbReference type="Pfam" id="PF00441"/>
    </source>
</evidence>
<keyword evidence="3" id="KW-0285">Flavoprotein</keyword>
<protein>
    <submittedName>
        <fullName evidence="8">Caffeyl-CoA reductase-Etf complex subunit CarC</fullName>
        <ecNumber evidence="8">1.3.1.108</ecNumber>
    </submittedName>
</protein>
<evidence type="ECO:0000256" key="2">
    <source>
        <dbReference type="ARBA" id="ARBA00009347"/>
    </source>
</evidence>
<dbReference type="GO" id="GO:0050660">
    <property type="term" value="F:flavin adenine dinucleotide binding"/>
    <property type="evidence" value="ECO:0007669"/>
    <property type="project" value="InterPro"/>
</dbReference>
<evidence type="ECO:0000256" key="1">
    <source>
        <dbReference type="ARBA" id="ARBA00001974"/>
    </source>
</evidence>
<evidence type="ECO:0000259" key="7">
    <source>
        <dbReference type="Pfam" id="PF02771"/>
    </source>
</evidence>
<name>A0A231HAT8_9NOCA</name>
<dbReference type="SUPFAM" id="SSF56645">
    <property type="entry name" value="Acyl-CoA dehydrogenase NM domain-like"/>
    <property type="match status" value="1"/>
</dbReference>
<proteinExistence type="inferred from homology"/>
<dbReference type="PANTHER" id="PTHR43884:SF20">
    <property type="entry name" value="ACYL-COA DEHYDROGENASE FADE28"/>
    <property type="match status" value="1"/>
</dbReference>
<evidence type="ECO:0000256" key="5">
    <source>
        <dbReference type="ARBA" id="ARBA00023002"/>
    </source>
</evidence>
<dbReference type="EMBL" id="NGAF01000003">
    <property type="protein sequence ID" value="OXR45856.1"/>
    <property type="molecule type" value="Genomic_DNA"/>
</dbReference>
<feature type="domain" description="Acyl-CoA dehydrogenase/oxidase N-terminal" evidence="7">
    <location>
        <begin position="6"/>
        <end position="99"/>
    </location>
</feature>
<organism evidence="8 9">
    <name type="scientific">Nocardia cerradoensis</name>
    <dbReference type="NCBI Taxonomy" id="85688"/>
    <lineage>
        <taxon>Bacteria</taxon>
        <taxon>Bacillati</taxon>
        <taxon>Actinomycetota</taxon>
        <taxon>Actinomycetes</taxon>
        <taxon>Mycobacteriales</taxon>
        <taxon>Nocardiaceae</taxon>
        <taxon>Nocardia</taxon>
    </lineage>
</organism>
<keyword evidence="4" id="KW-0274">FAD</keyword>
<dbReference type="Proteomes" id="UP000215506">
    <property type="component" value="Unassembled WGS sequence"/>
</dbReference>
<dbReference type="GO" id="GO:0003995">
    <property type="term" value="F:acyl-CoA dehydrogenase activity"/>
    <property type="evidence" value="ECO:0007669"/>
    <property type="project" value="TreeGrafter"/>
</dbReference>
<dbReference type="Gene3D" id="1.20.140.10">
    <property type="entry name" value="Butyryl-CoA Dehydrogenase, subunit A, domain 3"/>
    <property type="match status" value="1"/>
</dbReference>
<dbReference type="PANTHER" id="PTHR43884">
    <property type="entry name" value="ACYL-COA DEHYDROGENASE"/>
    <property type="match status" value="1"/>
</dbReference>
<dbReference type="Pfam" id="PF02771">
    <property type="entry name" value="Acyl-CoA_dh_N"/>
    <property type="match status" value="1"/>
</dbReference>
<dbReference type="RefSeq" id="WP_094025131.1">
    <property type="nucleotide sequence ID" value="NZ_NGAF01000003.1"/>
</dbReference>
<evidence type="ECO:0000313" key="8">
    <source>
        <dbReference type="EMBL" id="OXR45856.1"/>
    </source>
</evidence>
<dbReference type="InterPro" id="IPR046373">
    <property type="entry name" value="Acyl-CoA_Oxase/DH_mid-dom_sf"/>
</dbReference>
<dbReference type="InterPro" id="IPR036250">
    <property type="entry name" value="AcylCo_DH-like_C"/>
</dbReference>
<feature type="domain" description="Acyl-CoA dehydrogenase/oxidase C-terminal" evidence="6">
    <location>
        <begin position="228"/>
        <end position="367"/>
    </location>
</feature>